<evidence type="ECO:0000256" key="1">
    <source>
        <dbReference type="SAM" id="MobiDB-lite"/>
    </source>
</evidence>
<dbReference type="SUPFAM" id="SSF88874">
    <property type="entry name" value="Receptor-binding domain of short tail fibre protein gp12"/>
    <property type="match status" value="1"/>
</dbReference>
<reference evidence="4" key="1">
    <citation type="journal article" date="2019" name="Int. J. Syst. Evol. Microbiol.">
        <title>The Global Catalogue of Microorganisms (GCM) 10K type strain sequencing project: providing services to taxonomists for standard genome sequencing and annotation.</title>
        <authorList>
            <consortium name="The Broad Institute Genomics Platform"/>
            <consortium name="The Broad Institute Genome Sequencing Center for Infectious Disease"/>
            <person name="Wu L."/>
            <person name="Ma J."/>
        </authorList>
    </citation>
    <scope>NUCLEOTIDE SEQUENCE [LARGE SCALE GENOMIC DNA]</scope>
    <source>
        <strain evidence="4">CGMCC 1.16306</strain>
    </source>
</reference>
<feature type="compositionally biased region" description="Low complexity" evidence="1">
    <location>
        <begin position="144"/>
        <end position="164"/>
    </location>
</feature>
<sequence>MKLLILIFCFISTLVSAQVGIGTINPDPSTILHIESDDKGILIPNVSLSSILATQLDGTNTAVEGLLIYNTNPSTTGGDGTGYYYYTSSNRWEKIMTPSSEIGLAPIGSIIAWHGSLAGVGALPDGWQLCDGSLITDSNSPIVNSSTPNLNGNTTSNSGDSSSGRFLRGSNVSGQFQNDQTNNLFRIFGSGLSSSNSIVTLDQTGTIGYISTDNSTGGDSYGFQLRGVETRVTNMSVIWIIRIK</sequence>
<gene>
    <name evidence="3" type="ORF">ACFQO1_12260</name>
</gene>
<name>A0ABW2MXI8_9FLAO</name>
<evidence type="ECO:0000313" key="4">
    <source>
        <dbReference type="Proteomes" id="UP001596415"/>
    </source>
</evidence>
<feature type="signal peptide" evidence="2">
    <location>
        <begin position="1"/>
        <end position="17"/>
    </location>
</feature>
<keyword evidence="2" id="KW-0732">Signal</keyword>
<proteinExistence type="predicted"/>
<feature type="chain" id="PRO_5047147406" description="Phage tail collar domain-containing protein" evidence="2">
    <location>
        <begin position="18"/>
        <end position="244"/>
    </location>
</feature>
<comment type="caution">
    <text evidence="3">The sequence shown here is derived from an EMBL/GenBank/DDBJ whole genome shotgun (WGS) entry which is preliminary data.</text>
</comment>
<accession>A0ABW2MXI8</accession>
<dbReference type="EMBL" id="JBHTBN010000006">
    <property type="protein sequence ID" value="MFC7358465.1"/>
    <property type="molecule type" value="Genomic_DNA"/>
</dbReference>
<dbReference type="Proteomes" id="UP001596415">
    <property type="component" value="Unassembled WGS sequence"/>
</dbReference>
<protein>
    <recommendedName>
        <fullName evidence="5">Phage tail collar domain-containing protein</fullName>
    </recommendedName>
</protein>
<evidence type="ECO:0008006" key="5">
    <source>
        <dbReference type="Google" id="ProtNLM"/>
    </source>
</evidence>
<feature type="region of interest" description="Disordered" evidence="1">
    <location>
        <begin position="141"/>
        <end position="174"/>
    </location>
</feature>
<evidence type="ECO:0000313" key="3">
    <source>
        <dbReference type="EMBL" id="MFC7358465.1"/>
    </source>
</evidence>
<keyword evidence="4" id="KW-1185">Reference proteome</keyword>
<dbReference type="RefSeq" id="WP_380218435.1">
    <property type="nucleotide sequence ID" value="NZ_JBHTBN010000006.1"/>
</dbReference>
<evidence type="ECO:0000256" key="2">
    <source>
        <dbReference type="SAM" id="SignalP"/>
    </source>
</evidence>
<organism evidence="3 4">
    <name type="scientific">Jejudonia soesokkakensis</name>
    <dbReference type="NCBI Taxonomy" id="1323432"/>
    <lineage>
        <taxon>Bacteria</taxon>
        <taxon>Pseudomonadati</taxon>
        <taxon>Bacteroidota</taxon>
        <taxon>Flavobacteriia</taxon>
        <taxon>Flavobacteriales</taxon>
        <taxon>Flavobacteriaceae</taxon>
        <taxon>Jejudonia</taxon>
    </lineage>
</organism>